<dbReference type="EMBL" id="JABCJD010000012">
    <property type="protein sequence ID" value="NVO29278.1"/>
    <property type="molecule type" value="Genomic_DNA"/>
</dbReference>
<feature type="signal peptide" evidence="1">
    <location>
        <begin position="1"/>
        <end position="21"/>
    </location>
</feature>
<feature type="chain" id="PRO_5047111930" evidence="1">
    <location>
        <begin position="22"/>
        <end position="183"/>
    </location>
</feature>
<gene>
    <name evidence="2" type="ORF">HJ526_17795</name>
</gene>
<dbReference type="SUPFAM" id="SSF48452">
    <property type="entry name" value="TPR-like"/>
    <property type="match status" value="1"/>
</dbReference>
<dbReference type="Proteomes" id="UP000523601">
    <property type="component" value="Unassembled WGS sequence"/>
</dbReference>
<dbReference type="RefSeq" id="WP_176855958.1">
    <property type="nucleotide sequence ID" value="NZ_JABCJD010000012.1"/>
</dbReference>
<dbReference type="Gene3D" id="1.25.40.10">
    <property type="entry name" value="Tetratricopeptide repeat domain"/>
    <property type="match status" value="1"/>
</dbReference>
<evidence type="ECO:0000313" key="3">
    <source>
        <dbReference type="Proteomes" id="UP000523601"/>
    </source>
</evidence>
<keyword evidence="3" id="KW-1185">Reference proteome</keyword>
<dbReference type="SMART" id="SM00028">
    <property type="entry name" value="TPR"/>
    <property type="match status" value="3"/>
</dbReference>
<dbReference type="InterPro" id="IPR011990">
    <property type="entry name" value="TPR-like_helical_dom_sf"/>
</dbReference>
<dbReference type="InterPro" id="IPR019734">
    <property type="entry name" value="TPR_rpt"/>
</dbReference>
<evidence type="ECO:0000256" key="1">
    <source>
        <dbReference type="SAM" id="SignalP"/>
    </source>
</evidence>
<keyword evidence="1" id="KW-0732">Signal</keyword>
<organism evidence="2 3">
    <name type="scientific">Donghicola mangrovi</name>
    <dbReference type="NCBI Taxonomy" id="2729614"/>
    <lineage>
        <taxon>Bacteria</taxon>
        <taxon>Pseudomonadati</taxon>
        <taxon>Pseudomonadota</taxon>
        <taxon>Alphaproteobacteria</taxon>
        <taxon>Rhodobacterales</taxon>
        <taxon>Roseobacteraceae</taxon>
        <taxon>Donghicola</taxon>
    </lineage>
</organism>
<protein>
    <submittedName>
        <fullName evidence="2">Tetratricopeptide repeat protein</fullName>
    </submittedName>
</protein>
<proteinExistence type="predicted"/>
<accession>A0ABX2PID5</accession>
<dbReference type="Pfam" id="PF14559">
    <property type="entry name" value="TPR_19"/>
    <property type="match status" value="1"/>
</dbReference>
<name>A0ABX2PID5_9RHOB</name>
<comment type="caution">
    <text evidence="2">The sequence shown here is derived from an EMBL/GenBank/DDBJ whole genome shotgun (WGS) entry which is preliminary data.</text>
</comment>
<reference evidence="2 3" key="1">
    <citation type="submission" date="2020-04" db="EMBL/GenBank/DDBJ databases">
        <title>Donghicola sp., a member of the Rhodobacteraceae family isolated from mangrove forest in Thailand.</title>
        <authorList>
            <person name="Charoenyingcharoen P."/>
            <person name="Yukphan P."/>
        </authorList>
    </citation>
    <scope>NUCLEOTIDE SEQUENCE [LARGE SCALE GENOMIC DNA]</scope>
    <source>
        <strain evidence="2 3">C2-DW-16</strain>
    </source>
</reference>
<evidence type="ECO:0000313" key="2">
    <source>
        <dbReference type="EMBL" id="NVO29278.1"/>
    </source>
</evidence>
<sequence>MLNGMKRLALALMMWPAAVLADCPPDPYQGPELDAVVARFPDAPDAGVALDLHNEMWRVLTDAPDQTAQDYLDAGIERLRMGDFPAARSAFDALVEYCPVYAEGYNQRAIISFLEGKYQDALPDIDSALGLLPHHLGALTGKAMTLIALGRTPEAQDILKQALALNPWLPERSLLNSPQGEEL</sequence>